<dbReference type="SMART" id="SM00862">
    <property type="entry name" value="Trans_reg_C"/>
    <property type="match status" value="1"/>
</dbReference>
<organism evidence="5 6">
    <name type="scientific">Boseongicola aestuarii</name>
    <dbReference type="NCBI Taxonomy" id="1470561"/>
    <lineage>
        <taxon>Bacteria</taxon>
        <taxon>Pseudomonadati</taxon>
        <taxon>Pseudomonadota</taxon>
        <taxon>Alphaproteobacteria</taxon>
        <taxon>Rhodobacterales</taxon>
        <taxon>Paracoccaceae</taxon>
        <taxon>Boseongicola</taxon>
    </lineage>
</organism>
<gene>
    <name evidence="5" type="primary">arcA</name>
    <name evidence="5" type="ORF">BOA8489_01795</name>
</gene>
<accession>A0A238J1A8</accession>
<dbReference type="InterPro" id="IPR036388">
    <property type="entry name" value="WH-like_DNA-bd_sf"/>
</dbReference>
<name>A0A238J1A8_9RHOB</name>
<dbReference type="AlphaFoldDB" id="A0A238J1A8"/>
<dbReference type="OrthoDB" id="7794946at2"/>
<dbReference type="EMBL" id="FXXQ01000005">
    <property type="protein sequence ID" value="SMX23684.1"/>
    <property type="molecule type" value="Genomic_DNA"/>
</dbReference>
<dbReference type="RefSeq" id="WP_093973666.1">
    <property type="nucleotide sequence ID" value="NZ_FXXQ01000005.1"/>
</dbReference>
<dbReference type="PROSITE" id="PS51755">
    <property type="entry name" value="OMPR_PHOB"/>
    <property type="match status" value="1"/>
</dbReference>
<dbReference type="SUPFAM" id="SSF46894">
    <property type="entry name" value="C-terminal effector domain of the bipartite response regulators"/>
    <property type="match status" value="1"/>
</dbReference>
<evidence type="ECO:0000259" key="4">
    <source>
        <dbReference type="PROSITE" id="PS51755"/>
    </source>
</evidence>
<dbReference type="InterPro" id="IPR001867">
    <property type="entry name" value="OmpR/PhoB-type_DNA-bd"/>
</dbReference>
<proteinExistence type="predicted"/>
<evidence type="ECO:0000313" key="5">
    <source>
        <dbReference type="EMBL" id="SMX23684.1"/>
    </source>
</evidence>
<reference evidence="5 6" key="1">
    <citation type="submission" date="2017-05" db="EMBL/GenBank/DDBJ databases">
        <authorList>
            <person name="Song R."/>
            <person name="Chenine A.L."/>
            <person name="Ruprecht R.M."/>
        </authorList>
    </citation>
    <scope>NUCLEOTIDE SEQUENCE [LARGE SCALE GENOMIC DNA]</scope>
    <source>
        <strain evidence="5 6">CECT 8489</strain>
    </source>
</reference>
<feature type="region of interest" description="Disordered" evidence="3">
    <location>
        <begin position="1"/>
        <end position="27"/>
    </location>
</feature>
<dbReference type="InterPro" id="IPR016032">
    <property type="entry name" value="Sig_transdc_resp-reg_C-effctor"/>
</dbReference>
<feature type="domain" description="OmpR/PhoB-type" evidence="4">
    <location>
        <begin position="2"/>
        <end position="102"/>
    </location>
</feature>
<keyword evidence="6" id="KW-1185">Reference proteome</keyword>
<dbReference type="Gene3D" id="1.10.10.10">
    <property type="entry name" value="Winged helix-like DNA-binding domain superfamily/Winged helix DNA-binding domain"/>
    <property type="match status" value="1"/>
</dbReference>
<dbReference type="CDD" id="cd00383">
    <property type="entry name" value="trans_reg_C"/>
    <property type="match status" value="1"/>
</dbReference>
<feature type="DNA-binding region" description="OmpR/PhoB-type" evidence="2">
    <location>
        <begin position="2"/>
        <end position="102"/>
    </location>
</feature>
<evidence type="ECO:0000256" key="2">
    <source>
        <dbReference type="PROSITE-ProRule" id="PRU01091"/>
    </source>
</evidence>
<dbReference type="GO" id="GO:0003677">
    <property type="term" value="F:DNA binding"/>
    <property type="evidence" value="ECO:0007669"/>
    <property type="project" value="UniProtKB-UniRule"/>
</dbReference>
<dbReference type="Proteomes" id="UP000201838">
    <property type="component" value="Unassembled WGS sequence"/>
</dbReference>
<evidence type="ECO:0000313" key="6">
    <source>
        <dbReference type="Proteomes" id="UP000201838"/>
    </source>
</evidence>
<dbReference type="Pfam" id="PF00486">
    <property type="entry name" value="Trans_reg_C"/>
    <property type="match status" value="1"/>
</dbReference>
<sequence length="542" mass="59471">MNAAAEPSDVQFNPGFTEANRSDGSSVTFTRSEARAIAAMAASPGRLMTRNQLLDAISEPGSEKNDRNVDFLINRIRRKLGDSAKNPRFIATRYGEGYLWVGKQEPVVEDQIGDAYLIIGPVRGLGALGDMPDLAIEVANELAAQIKPLLESDQKLVIAADFAPDNAKPGEGPAVSVDLTFFRNSGKTECVLSARSLRTSRIYYATRFTLEMNTGQPGAGSAKHAKRIAPLLLAKSWHADMDSASDQLPLPVAMHEAGNKPDKGTISWPENDIRLRALRSEHPDDPAIKMMYATHLHTKYITRGRELFHQGEATCEADEAEIEALVLQSLGYVQNRPELAVVAAKLLYFVDRGYKNLALELATEALANCGSVSSSLSIFGQLRGFVGDIGAAVESLTQAKLLSTTGSHHHMYVMVMLCQVLMAAGRREELAVARSELYKQSSVLAVFLEPIFSDPINPSLRAKGVTLMLSRARAVAILRHIFYVSARLFEHQNHRENVLRTPVNLFVRRFGQGIVPADIRATVPGLFDAEPTASRRRKLHFK</sequence>
<dbReference type="GO" id="GO:0006355">
    <property type="term" value="P:regulation of DNA-templated transcription"/>
    <property type="evidence" value="ECO:0007669"/>
    <property type="project" value="InterPro"/>
</dbReference>
<evidence type="ECO:0000256" key="1">
    <source>
        <dbReference type="ARBA" id="ARBA00023125"/>
    </source>
</evidence>
<keyword evidence="1 2" id="KW-0238">DNA-binding</keyword>
<dbReference type="GO" id="GO:0000160">
    <property type="term" value="P:phosphorelay signal transduction system"/>
    <property type="evidence" value="ECO:0007669"/>
    <property type="project" value="InterPro"/>
</dbReference>
<evidence type="ECO:0000256" key="3">
    <source>
        <dbReference type="SAM" id="MobiDB-lite"/>
    </source>
</evidence>
<protein>
    <submittedName>
        <fullName evidence="5">Aerobic respiration control protein ArcA</fullName>
    </submittedName>
</protein>